<dbReference type="Pfam" id="PF22124">
    <property type="entry name" value="Glyco_hydro_95_cat"/>
    <property type="match status" value="1"/>
</dbReference>
<dbReference type="PANTHER" id="PTHR31084:SF0">
    <property type="entry name" value="ALPHA-L-FUCOSIDASE 2"/>
    <property type="match status" value="1"/>
</dbReference>
<name>A0ABU7XPP4_9FLAO</name>
<reference evidence="4 5" key="1">
    <citation type="submission" date="2022-09" db="EMBL/GenBank/DDBJ databases">
        <title>Genome sequencing of Flavivirga sp. MEBiC05379.</title>
        <authorList>
            <person name="Oh H.-M."/>
            <person name="Kwon K.K."/>
            <person name="Park M.J."/>
            <person name="Yang S.-H."/>
        </authorList>
    </citation>
    <scope>NUCLEOTIDE SEQUENCE [LARGE SCALE GENOMIC DNA]</scope>
    <source>
        <strain evidence="4 5">MEBiC05379</strain>
    </source>
</reference>
<feature type="domain" description="Glycosyl hydrolase family 95 N-terminal" evidence="1">
    <location>
        <begin position="33"/>
        <end position="266"/>
    </location>
</feature>
<dbReference type="InterPro" id="IPR016518">
    <property type="entry name" value="Alpha-L-fucosidase"/>
</dbReference>
<comment type="caution">
    <text evidence="4">The sequence shown here is derived from an EMBL/GenBank/DDBJ whole genome shotgun (WGS) entry which is preliminary data.</text>
</comment>
<keyword evidence="5" id="KW-1185">Reference proteome</keyword>
<accession>A0ABU7XPP4</accession>
<dbReference type="InterPro" id="IPR008928">
    <property type="entry name" value="6-hairpin_glycosidase_sf"/>
</dbReference>
<dbReference type="RefSeq" id="WP_303304817.1">
    <property type="nucleotide sequence ID" value="NZ_JAODOP010000004.1"/>
</dbReference>
<dbReference type="InterPro" id="IPR027414">
    <property type="entry name" value="GH95_N_dom"/>
</dbReference>
<dbReference type="InterPro" id="IPR054363">
    <property type="entry name" value="GH95_cat"/>
</dbReference>
<feature type="domain" description="Glycosyl hydrolase family 95 catalytic" evidence="3">
    <location>
        <begin position="286"/>
        <end position="690"/>
    </location>
</feature>
<dbReference type="PIRSF" id="PIRSF007663">
    <property type="entry name" value="UCP007663"/>
    <property type="match status" value="1"/>
</dbReference>
<protein>
    <submittedName>
        <fullName evidence="4">Glycoside hydrolase family 95 protein</fullName>
    </submittedName>
</protein>
<evidence type="ECO:0000259" key="3">
    <source>
        <dbReference type="Pfam" id="PF22124"/>
    </source>
</evidence>
<evidence type="ECO:0000313" key="4">
    <source>
        <dbReference type="EMBL" id="MEF3832439.1"/>
    </source>
</evidence>
<dbReference type="Gene3D" id="1.50.10.10">
    <property type="match status" value="1"/>
</dbReference>
<dbReference type="GO" id="GO:0016787">
    <property type="term" value="F:hydrolase activity"/>
    <property type="evidence" value="ECO:0007669"/>
    <property type="project" value="UniProtKB-KW"/>
</dbReference>
<evidence type="ECO:0000259" key="2">
    <source>
        <dbReference type="Pfam" id="PF21307"/>
    </source>
</evidence>
<evidence type="ECO:0000313" key="5">
    <source>
        <dbReference type="Proteomes" id="UP001337305"/>
    </source>
</evidence>
<evidence type="ECO:0000259" key="1">
    <source>
        <dbReference type="Pfam" id="PF14498"/>
    </source>
</evidence>
<sequence length="775" mass="87785">MITITNIKRTVFLLFALLNLSFVFTQTPQNLKLWYNRPASNWNEALPIGNGRLGAMVFGGITTERLQLNEETIWSKGGELTDKKGGYKYIKEIRNLLFQGNYKEAERLSQEKLMGKRLPSGTNTYQTMGDLEIHYEGVERYSDYTRELNLQDATVSTKFKVGRNWHYRKVFSSAIDQAIVMQASSDAKEAISCALLLTRPGEGEIVQVRDNELIMTQHLSDGKGVKFECRILVKMDGGTTSVENGQLVVQKANSLEIRIIAGTNYSGGDPAHICDTYQQKLDDRTYNDILADHIADYQQYFQRMSFEIPATEASKFATNERVYAQKNGVYDPSLAALYFQFGRYLLISSSRKGNLPSNLQGIWADGLKPAWNSDYHININVQMNYWPSEITNLSEFHEPFLKFVGELRTNGRKTAKELYGARGFTAHHTTDVWHFTTSFGEPQYGLWPMGAAWASTHIWEHYLFNENKQFLEEYGYPVMKEAALFLSDFLVKNPKTGLLVTGPSMSPENIFIAPNGDRASVTMGPAMDLQIVRHLFKSCIEASKVLNTDSKFRNKLINQLKQLTPAIIGKDGKILEWSDENLKQALPGHRHISHLYGLYPSNEYNWNDSPEYMKAAEMVLEDRLSRGGGQTGWSRGWIMNFYARLLDGDKIWKNLTELWAQRTYPNLFDAHPPFQIDGNFGATAAIAEMLLQSHANEINLLPALPKALPTGKISGLVARGGFEVDLEWKDGHLTKVKLTSKLGNTAKLRYGAKVVSFDLKKLESMTLDNNLRKIE</sequence>
<dbReference type="SUPFAM" id="SSF48208">
    <property type="entry name" value="Six-hairpin glycosidases"/>
    <property type="match status" value="1"/>
</dbReference>
<dbReference type="InterPro" id="IPR012341">
    <property type="entry name" value="6hp_glycosidase-like_sf"/>
</dbReference>
<dbReference type="InterPro" id="IPR049053">
    <property type="entry name" value="AFCA-like_C"/>
</dbReference>
<dbReference type="Proteomes" id="UP001337305">
    <property type="component" value="Unassembled WGS sequence"/>
</dbReference>
<dbReference type="PANTHER" id="PTHR31084">
    <property type="entry name" value="ALPHA-L-FUCOSIDASE 2"/>
    <property type="match status" value="1"/>
</dbReference>
<keyword evidence="4" id="KW-0378">Hydrolase</keyword>
<gene>
    <name evidence="4" type="ORF">N1F79_04805</name>
</gene>
<dbReference type="Pfam" id="PF21307">
    <property type="entry name" value="Glyco_hydro_95_C"/>
    <property type="match status" value="1"/>
</dbReference>
<feature type="domain" description="Alpha fucosidase A-like C-terminal" evidence="2">
    <location>
        <begin position="692"/>
        <end position="756"/>
    </location>
</feature>
<dbReference type="Gene3D" id="2.70.98.50">
    <property type="entry name" value="putative glycoside hydrolase family protein from bacillus halodurans"/>
    <property type="match status" value="1"/>
</dbReference>
<dbReference type="EMBL" id="JAODOP010000004">
    <property type="protein sequence ID" value="MEF3832439.1"/>
    <property type="molecule type" value="Genomic_DNA"/>
</dbReference>
<dbReference type="Pfam" id="PF14498">
    <property type="entry name" value="Glyco_hyd_65N_2"/>
    <property type="match status" value="1"/>
</dbReference>
<proteinExistence type="predicted"/>
<organism evidence="4 5">
    <name type="scientific">Flavivirga spongiicola</name>
    <dbReference type="NCBI Taxonomy" id="421621"/>
    <lineage>
        <taxon>Bacteria</taxon>
        <taxon>Pseudomonadati</taxon>
        <taxon>Bacteroidota</taxon>
        <taxon>Flavobacteriia</taxon>
        <taxon>Flavobacteriales</taxon>
        <taxon>Flavobacteriaceae</taxon>
        <taxon>Flavivirga</taxon>
    </lineage>
</organism>